<feature type="compositionally biased region" description="Basic residues" evidence="1">
    <location>
        <begin position="1"/>
        <end position="10"/>
    </location>
</feature>
<evidence type="ECO:0000313" key="4">
    <source>
        <dbReference type="Proteomes" id="UP001218071"/>
    </source>
</evidence>
<sequence length="307" mass="33009">MVQRKPKKKKTRDELPEGMSRREAKLAARAAEREQFQKDPRPFGGLAAEADLVALQEFVPSAIAEFEVNGTPVNVVTVLPGAGGALVREEAQGGGRFVALQATSHSQNPGRDLAYALNWVLSAEPGETLQSTAADGSQPELASLIAADATPTITNHQDFAWWFPEGTQIPPQIQQAMRQANDAVLPSQQLGSDLPGSIWWVNPGGGKAHIRWVRTEDNEAQMLAALARIAARGELNLGEGTKFAGAFRTHGLVVPVFDLDPAVDAESYDDALAALDKAITAEYANDAALSAEERKQLENIKSRQVTI</sequence>
<dbReference type="RefSeq" id="WP_042407189.1">
    <property type="nucleotide sequence ID" value="NZ_CBYN010000051.1"/>
</dbReference>
<organism evidence="3 4">
    <name type="scientific">Corynebacterium jeddahense</name>
    <dbReference type="NCBI Taxonomy" id="1414719"/>
    <lineage>
        <taxon>Bacteria</taxon>
        <taxon>Bacillati</taxon>
        <taxon>Actinomycetota</taxon>
        <taxon>Actinomycetes</taxon>
        <taxon>Mycobacteriales</taxon>
        <taxon>Corynebacteriaceae</taxon>
        <taxon>Corynebacterium</taxon>
    </lineage>
</organism>
<protein>
    <recommendedName>
        <fullName evidence="2">DUF5926 domain-containing protein</fullName>
    </recommendedName>
</protein>
<dbReference type="InterPro" id="IPR045970">
    <property type="entry name" value="DUF5926"/>
</dbReference>
<feature type="compositionally biased region" description="Basic and acidic residues" evidence="1">
    <location>
        <begin position="11"/>
        <end position="41"/>
    </location>
</feature>
<name>A0ABY7UME4_9CORY</name>
<reference evidence="3 4" key="1">
    <citation type="submission" date="2020-10" db="EMBL/GenBank/DDBJ databases">
        <title>Complete genome sequence of Corynebacterium jeddahense DSM 45997, type strain of Corynebacterium jeddahense.</title>
        <authorList>
            <person name="Busche T."/>
            <person name="Kalinowski J."/>
            <person name="Ruckert C."/>
        </authorList>
    </citation>
    <scope>NUCLEOTIDE SEQUENCE [LARGE SCALE GENOMIC DNA]</scope>
    <source>
        <strain evidence="3 4">DSM 45997</strain>
    </source>
</reference>
<evidence type="ECO:0000313" key="3">
    <source>
        <dbReference type="EMBL" id="WCZ39845.1"/>
    </source>
</evidence>
<keyword evidence="4" id="KW-1185">Reference proteome</keyword>
<accession>A0ABY7UME4</accession>
<gene>
    <name evidence="3" type="ORF">CJEDD_11380</name>
</gene>
<evidence type="ECO:0000256" key="1">
    <source>
        <dbReference type="SAM" id="MobiDB-lite"/>
    </source>
</evidence>
<evidence type="ECO:0000259" key="2">
    <source>
        <dbReference type="Pfam" id="PF19348"/>
    </source>
</evidence>
<dbReference type="Pfam" id="PF19348">
    <property type="entry name" value="DUF5926"/>
    <property type="match status" value="1"/>
</dbReference>
<feature type="region of interest" description="Disordered" evidence="1">
    <location>
        <begin position="1"/>
        <end position="42"/>
    </location>
</feature>
<feature type="domain" description="DUF5926" evidence="2">
    <location>
        <begin position="42"/>
        <end position="307"/>
    </location>
</feature>
<proteinExistence type="predicted"/>
<dbReference type="EMBL" id="CP063194">
    <property type="protein sequence ID" value="WCZ39845.1"/>
    <property type="molecule type" value="Genomic_DNA"/>
</dbReference>
<dbReference type="Proteomes" id="UP001218071">
    <property type="component" value="Chromosome"/>
</dbReference>